<keyword evidence="8" id="KW-0479">Metal-binding</keyword>
<accession>F8DZQ6</accession>
<keyword evidence="8" id="KW-0464">Manganese</keyword>
<keyword evidence="5 8" id="KW-0645">Protease</keyword>
<dbReference type="InterPro" id="IPR023042">
    <property type="entry name" value="Peptidase_M17_leu_NH2_pept"/>
</dbReference>
<reference evidence="11 12" key="1">
    <citation type="journal article" date="2012" name="BMC Genomics">
        <title>Complete genome sequence, lifestyle, and multi-drug resistance of the human pathogen Corynebacterium resistens DSM 45100 isolated from blood samples of a leukemia patient.</title>
        <authorList>
            <person name="Schroder J."/>
            <person name="Maus I."/>
            <person name="Meyer K."/>
            <person name="Wordemann S."/>
            <person name="Blom J."/>
            <person name="Jaenicke S."/>
            <person name="Schneider J."/>
            <person name="Trost E."/>
            <person name="Tauch A."/>
        </authorList>
    </citation>
    <scope>NUCLEOTIDE SEQUENCE [LARGE SCALE GENOMIC DNA]</scope>
    <source>
        <strain evidence="12">DSM 45100 / JCM 12819 / CCUG 50093 / GTC 2026 / SICGH 158</strain>
    </source>
</reference>
<evidence type="ECO:0000256" key="7">
    <source>
        <dbReference type="ARBA" id="ARBA00049972"/>
    </source>
</evidence>
<dbReference type="SUPFAM" id="SSF53187">
    <property type="entry name" value="Zn-dependent exopeptidases"/>
    <property type="match status" value="1"/>
</dbReference>
<dbReference type="PROSITE" id="PS00631">
    <property type="entry name" value="CYTOSOL_AP"/>
    <property type="match status" value="1"/>
</dbReference>
<dbReference type="Gene3D" id="3.40.630.10">
    <property type="entry name" value="Zn peptidases"/>
    <property type="match status" value="1"/>
</dbReference>
<feature type="binding site" evidence="8">
    <location>
        <position position="444"/>
    </location>
    <ligand>
        <name>Mn(2+)</name>
        <dbReference type="ChEBI" id="CHEBI:29035"/>
        <label>1</label>
    </ligand>
</feature>
<evidence type="ECO:0000313" key="11">
    <source>
        <dbReference type="EMBL" id="AEI09104.1"/>
    </source>
</evidence>
<evidence type="ECO:0000256" key="6">
    <source>
        <dbReference type="ARBA" id="ARBA00022801"/>
    </source>
</evidence>
<dbReference type="GO" id="GO:0005737">
    <property type="term" value="C:cytoplasm"/>
    <property type="evidence" value="ECO:0007669"/>
    <property type="project" value="UniProtKB-SubCell"/>
</dbReference>
<feature type="binding site" evidence="8">
    <location>
        <position position="446"/>
    </location>
    <ligand>
        <name>Mn(2+)</name>
        <dbReference type="ChEBI" id="CHEBI:29035"/>
        <label>1</label>
    </ligand>
</feature>
<dbReference type="HAMAP" id="MF_00181">
    <property type="entry name" value="Cytosol_peptidase_M17"/>
    <property type="match status" value="1"/>
</dbReference>
<dbReference type="PANTHER" id="PTHR11963">
    <property type="entry name" value="LEUCINE AMINOPEPTIDASE-RELATED"/>
    <property type="match status" value="1"/>
</dbReference>
<evidence type="ECO:0000256" key="3">
    <source>
        <dbReference type="ARBA" id="ARBA00009528"/>
    </source>
</evidence>
<dbReference type="InterPro" id="IPR008283">
    <property type="entry name" value="Peptidase_M17_N"/>
</dbReference>
<comment type="function">
    <text evidence="7 8">Presumably involved in the processing and regular turnover of intracellular proteins. Catalyzes the removal of unsubstituted N-terminal amino acids from various peptides.</text>
</comment>
<keyword evidence="6 8" id="KW-0378">Hydrolase</keyword>
<protein>
    <recommendedName>
        <fullName evidence="8">Probable cytosol aminopeptidase</fullName>
        <ecNumber evidence="8">3.4.11.1</ecNumber>
    </recommendedName>
    <alternativeName>
        <fullName evidence="8">Leucine aminopeptidase</fullName>
        <shortName evidence="8">LAP</shortName>
        <ecNumber evidence="8">3.4.11.10</ecNumber>
    </alternativeName>
    <alternativeName>
        <fullName evidence="8">Leucyl aminopeptidase</fullName>
    </alternativeName>
</protein>
<evidence type="ECO:0000256" key="8">
    <source>
        <dbReference type="HAMAP-Rule" id="MF_00181"/>
    </source>
</evidence>
<comment type="subcellular location">
    <subcellularLocation>
        <location evidence="8">Cytoplasm</location>
    </subcellularLocation>
</comment>
<feature type="binding site" evidence="8">
    <location>
        <position position="367"/>
    </location>
    <ligand>
        <name>Mn(2+)</name>
        <dbReference type="ChEBI" id="CHEBI:29035"/>
        <label>2</label>
    </ligand>
</feature>
<dbReference type="AlphaFoldDB" id="F8DZQ6"/>
<dbReference type="Gene3D" id="3.40.220.10">
    <property type="entry name" value="Leucine Aminopeptidase, subunit E, domain 1"/>
    <property type="match status" value="1"/>
</dbReference>
<feature type="region of interest" description="Disordered" evidence="9">
    <location>
        <begin position="187"/>
        <end position="208"/>
    </location>
</feature>
<dbReference type="GO" id="GO:0006508">
    <property type="term" value="P:proteolysis"/>
    <property type="evidence" value="ECO:0007669"/>
    <property type="project" value="UniProtKB-KW"/>
</dbReference>
<feature type="binding site" evidence="8">
    <location>
        <position position="367"/>
    </location>
    <ligand>
        <name>Mn(2+)</name>
        <dbReference type="ChEBI" id="CHEBI:29035"/>
        <label>1</label>
    </ligand>
</feature>
<comment type="similarity">
    <text evidence="3 8">Belongs to the peptidase M17 family.</text>
</comment>
<evidence type="ECO:0000259" key="10">
    <source>
        <dbReference type="PROSITE" id="PS00631"/>
    </source>
</evidence>
<feature type="binding site" evidence="8">
    <location>
        <position position="385"/>
    </location>
    <ligand>
        <name>Mn(2+)</name>
        <dbReference type="ChEBI" id="CHEBI:29035"/>
        <label>2</label>
    </ligand>
</feature>
<proteinExistence type="inferred from homology"/>
<keyword evidence="12" id="KW-1185">Reference proteome</keyword>
<keyword evidence="8" id="KW-0963">Cytoplasm</keyword>
<dbReference type="PRINTS" id="PR00481">
    <property type="entry name" value="LAMNOPPTDASE"/>
</dbReference>
<dbReference type="InterPro" id="IPR011356">
    <property type="entry name" value="Leucine_aapep/pepB"/>
</dbReference>
<feature type="active site" evidence="8">
    <location>
        <position position="374"/>
    </location>
</feature>
<dbReference type="KEGG" id="crd:CRES_0748"/>
<dbReference type="Pfam" id="PF02789">
    <property type="entry name" value="Peptidase_M17_N"/>
    <property type="match status" value="1"/>
</dbReference>
<evidence type="ECO:0000313" key="12">
    <source>
        <dbReference type="Proteomes" id="UP000000492"/>
    </source>
</evidence>
<organism evidence="11 12">
    <name type="scientific">Corynebacterium resistens (strain DSM 45100 / JCM 12819 / GTC 2026 / SICGH 158)</name>
    <dbReference type="NCBI Taxonomy" id="662755"/>
    <lineage>
        <taxon>Bacteria</taxon>
        <taxon>Bacillati</taxon>
        <taxon>Actinomycetota</taxon>
        <taxon>Actinomycetes</taxon>
        <taxon>Mycobacteriales</taxon>
        <taxon>Corynebacteriaceae</taxon>
        <taxon>Corynebacterium</taxon>
    </lineage>
</organism>
<name>F8DZQ6_CORRG</name>
<comment type="catalytic activity">
    <reaction evidence="2 8">
        <text>Release of an N-terminal amino acid, preferentially leucine, but not glutamic or aspartic acids.</text>
        <dbReference type="EC" id="3.4.11.10"/>
    </reaction>
</comment>
<dbReference type="InterPro" id="IPR000819">
    <property type="entry name" value="Peptidase_M17_C"/>
</dbReference>
<dbReference type="NCBIfam" id="NF002073">
    <property type="entry name" value="PRK00913.1-2"/>
    <property type="match status" value="1"/>
</dbReference>
<dbReference type="CDD" id="cd00433">
    <property type="entry name" value="Peptidase_M17"/>
    <property type="match status" value="1"/>
</dbReference>
<feature type="active site" evidence="8">
    <location>
        <position position="448"/>
    </location>
</feature>
<dbReference type="HOGENOM" id="CLU_013734_2_0_11"/>
<dbReference type="EC" id="3.4.11.1" evidence="8"/>
<feature type="binding site" evidence="8">
    <location>
        <position position="362"/>
    </location>
    <ligand>
        <name>Mn(2+)</name>
        <dbReference type="ChEBI" id="CHEBI:29035"/>
        <label>2</label>
    </ligand>
</feature>
<evidence type="ECO:0000256" key="4">
    <source>
        <dbReference type="ARBA" id="ARBA00022438"/>
    </source>
</evidence>
<comment type="catalytic activity">
    <reaction evidence="1 8">
        <text>Release of an N-terminal amino acid, Xaa-|-Yaa-, in which Xaa is preferably Leu, but may be other amino acids including Pro although not Arg or Lys, and Yaa may be Pro. Amino acid amides and methyl esters are also readily hydrolyzed, but rates on arylamides are exceedingly low.</text>
        <dbReference type="EC" id="3.4.11.1"/>
    </reaction>
</comment>
<evidence type="ECO:0000256" key="2">
    <source>
        <dbReference type="ARBA" id="ARBA00000967"/>
    </source>
</evidence>
<evidence type="ECO:0000256" key="5">
    <source>
        <dbReference type="ARBA" id="ARBA00022670"/>
    </source>
</evidence>
<dbReference type="eggNOG" id="COG0260">
    <property type="taxonomic scope" value="Bacteria"/>
</dbReference>
<dbReference type="STRING" id="662755.CRES_0748"/>
<comment type="cofactor">
    <cofactor evidence="8">
        <name>Mn(2+)</name>
        <dbReference type="ChEBI" id="CHEBI:29035"/>
    </cofactor>
    <text evidence="8">Binds 2 manganese ions per subunit.</text>
</comment>
<evidence type="ECO:0000256" key="9">
    <source>
        <dbReference type="SAM" id="MobiDB-lite"/>
    </source>
</evidence>
<dbReference type="GO" id="GO:0030145">
    <property type="term" value="F:manganese ion binding"/>
    <property type="evidence" value="ECO:0007669"/>
    <property type="project" value="UniProtKB-UniRule"/>
</dbReference>
<dbReference type="Pfam" id="PF00883">
    <property type="entry name" value="Peptidase_M17"/>
    <property type="match status" value="1"/>
</dbReference>
<dbReference type="PANTHER" id="PTHR11963:SF23">
    <property type="entry name" value="CYTOSOL AMINOPEPTIDASE"/>
    <property type="match status" value="1"/>
</dbReference>
<evidence type="ECO:0000256" key="1">
    <source>
        <dbReference type="ARBA" id="ARBA00000135"/>
    </source>
</evidence>
<keyword evidence="4 8" id="KW-0031">Aminopeptidase</keyword>
<dbReference type="EMBL" id="CP002857">
    <property type="protein sequence ID" value="AEI09104.1"/>
    <property type="molecule type" value="Genomic_DNA"/>
</dbReference>
<feature type="domain" description="Cytosol aminopeptidase" evidence="10">
    <location>
        <begin position="442"/>
        <end position="449"/>
    </location>
</feature>
<dbReference type="SUPFAM" id="SSF52949">
    <property type="entry name" value="Macro domain-like"/>
    <property type="match status" value="1"/>
</dbReference>
<dbReference type="Proteomes" id="UP000000492">
    <property type="component" value="Chromosome"/>
</dbReference>
<dbReference type="InterPro" id="IPR043472">
    <property type="entry name" value="Macro_dom-like"/>
</dbReference>
<dbReference type="EC" id="3.4.11.10" evidence="8"/>
<dbReference type="GO" id="GO:0070006">
    <property type="term" value="F:metalloaminopeptidase activity"/>
    <property type="evidence" value="ECO:0007669"/>
    <property type="project" value="InterPro"/>
</dbReference>
<gene>
    <name evidence="11" type="primary">pepB</name>
    <name evidence="8" type="synonym">pepA</name>
    <name evidence="11" type="ordered locus">CRES_0748</name>
</gene>
<feature type="binding site" evidence="8">
    <location>
        <position position="446"/>
    </location>
    <ligand>
        <name>Mn(2+)</name>
        <dbReference type="ChEBI" id="CHEBI:29035"/>
        <label>2</label>
    </ligand>
</feature>
<sequence>MLDHGLLRLTGELEIPMTSQRIPAGKGQSHLRLTLSVGIGKVVMDNRFRHIFERECLFMSYHLSARGAVPALDIRTDGLKSFNADEPIDTLVVAVFQGANGLELAGGPGEVLSSQQEIALWKLLTAVGAVGKKGEVTTVPGEVLSGFDADGSSEGTASTPAVERILAVGLGDIEEVTDETIREAAGVASRSVKRPNASADEDEAEAPTRGAHVVSTLGMFGAEAALVGHGLGAYTYFGQKSGNAAVERVTVLTHASDDEQTSVDDLSQRAAILVESVCFARDLVNAPANELYPESYAAIAAEQAKEFGIESEILDEQQLEEQGFGGIIGVGKGSARAPRLLRLTYTPENSGENTPFVALVGKGITFDTGGISLKPGANMWDMISDMGGSAAVIASIYAAARLGAPVKVTATVPMAENMPSDRATRPGDILRHYGGLTTEVLNTDAEGRLVLADAIVRACEDKPDYLIETATLTGAQMVALGNRTPGIMGSIDFRDRVSMISQEVGDNGWPMPLPAELDDALKSDVADLRNISTTRWGGMSVAGCYLSHFVPEDVEWVHIDIAGPAYNTSAPHGYTPKRGTGVPVRTIVETIETIGRG</sequence>